<feature type="chain" id="PRO_5010238587" evidence="1">
    <location>
        <begin position="23"/>
        <end position="93"/>
    </location>
</feature>
<evidence type="ECO:0000313" key="3">
    <source>
        <dbReference type="Proteomes" id="UP000182312"/>
    </source>
</evidence>
<name>A0A1I0UDL0_9RHOB</name>
<sequence length="93" mass="10640">MSRRTAVSCVILSMMLSLAAEAAPQPLHLCAPPADPIEDQELLARYSMTPQEEYSRYFDDLNAYLLCLQKSQADIIEQGRFWHDRYIELFGEG</sequence>
<proteinExistence type="predicted"/>
<evidence type="ECO:0000256" key="1">
    <source>
        <dbReference type="SAM" id="SignalP"/>
    </source>
</evidence>
<dbReference type="OrthoDB" id="7774475at2"/>
<protein>
    <submittedName>
        <fullName evidence="2">Uncharacterized protein</fullName>
    </submittedName>
</protein>
<dbReference type="AlphaFoldDB" id="A0A1I0UDL0"/>
<organism evidence="2 3">
    <name type="scientific">Paracoccus halophilus</name>
    <dbReference type="NCBI Taxonomy" id="376733"/>
    <lineage>
        <taxon>Bacteria</taxon>
        <taxon>Pseudomonadati</taxon>
        <taxon>Pseudomonadota</taxon>
        <taxon>Alphaproteobacteria</taxon>
        <taxon>Rhodobacterales</taxon>
        <taxon>Paracoccaceae</taxon>
        <taxon>Paracoccus</taxon>
    </lineage>
</organism>
<accession>A0A1I0UDL0</accession>
<gene>
    <name evidence="2" type="ORF">SAMN04487972_14120</name>
</gene>
<evidence type="ECO:0000313" key="2">
    <source>
        <dbReference type="EMBL" id="SFA61887.1"/>
    </source>
</evidence>
<feature type="signal peptide" evidence="1">
    <location>
        <begin position="1"/>
        <end position="22"/>
    </location>
</feature>
<reference evidence="2 3" key="1">
    <citation type="submission" date="2016-10" db="EMBL/GenBank/DDBJ databases">
        <authorList>
            <person name="de Groot N.N."/>
        </authorList>
    </citation>
    <scope>NUCLEOTIDE SEQUENCE [LARGE SCALE GENOMIC DNA]</scope>
    <source>
        <strain evidence="2 3">CGMCC 1.6117</strain>
    </source>
</reference>
<dbReference type="EMBL" id="FOJO01000041">
    <property type="protein sequence ID" value="SFA61887.1"/>
    <property type="molecule type" value="Genomic_DNA"/>
</dbReference>
<keyword evidence="1" id="KW-0732">Signal</keyword>
<dbReference type="Proteomes" id="UP000182312">
    <property type="component" value="Unassembled WGS sequence"/>
</dbReference>
<dbReference type="RefSeq" id="WP_036743815.1">
    <property type="nucleotide sequence ID" value="NZ_FOJO01000041.1"/>
</dbReference>